<dbReference type="InterPro" id="IPR036179">
    <property type="entry name" value="Ig-like_dom_sf"/>
</dbReference>
<dbReference type="InterPro" id="IPR007110">
    <property type="entry name" value="Ig-like_dom"/>
</dbReference>
<name>A0A9X0D7Q2_9CNID</name>
<dbReference type="AlphaFoldDB" id="A0A9X0D7Q2"/>
<sequence>MKLVIGDKYCSMDTSNDRWRPTFTQEPVPKLCLQEGSNAVLTWDYKVDNRTAELQFIIWKHCQYMGTERLKKEGRATLVIKDITFEDSTNYYCILRGETGASLVSIVELIVTGNA</sequence>
<proteinExistence type="predicted"/>
<dbReference type="InterPro" id="IPR013783">
    <property type="entry name" value="Ig-like_fold"/>
</dbReference>
<feature type="domain" description="Ig-like" evidence="1">
    <location>
        <begin position="32"/>
        <end position="105"/>
    </location>
</feature>
<protein>
    <submittedName>
        <fullName evidence="2">Otolith morphogenesis</fullName>
    </submittedName>
</protein>
<evidence type="ECO:0000259" key="1">
    <source>
        <dbReference type="PROSITE" id="PS50835"/>
    </source>
</evidence>
<reference evidence="2" key="1">
    <citation type="submission" date="2023-01" db="EMBL/GenBank/DDBJ databases">
        <title>Genome assembly of the deep-sea coral Lophelia pertusa.</title>
        <authorList>
            <person name="Herrera S."/>
            <person name="Cordes E."/>
        </authorList>
    </citation>
    <scope>NUCLEOTIDE SEQUENCE</scope>
    <source>
        <strain evidence="2">USNM1676648</strain>
        <tissue evidence="2">Polyp</tissue>
    </source>
</reference>
<dbReference type="SUPFAM" id="SSF48726">
    <property type="entry name" value="Immunoglobulin"/>
    <property type="match status" value="1"/>
</dbReference>
<dbReference type="OrthoDB" id="5990505at2759"/>
<comment type="caution">
    <text evidence="2">The sequence shown here is derived from an EMBL/GenBank/DDBJ whole genome shotgun (WGS) entry which is preliminary data.</text>
</comment>
<dbReference type="Gene3D" id="2.60.40.10">
    <property type="entry name" value="Immunoglobulins"/>
    <property type="match status" value="1"/>
</dbReference>
<dbReference type="Proteomes" id="UP001163046">
    <property type="component" value="Unassembled WGS sequence"/>
</dbReference>
<keyword evidence="3" id="KW-1185">Reference proteome</keyword>
<dbReference type="PROSITE" id="PS50835">
    <property type="entry name" value="IG_LIKE"/>
    <property type="match status" value="1"/>
</dbReference>
<organism evidence="2 3">
    <name type="scientific">Desmophyllum pertusum</name>
    <dbReference type="NCBI Taxonomy" id="174260"/>
    <lineage>
        <taxon>Eukaryota</taxon>
        <taxon>Metazoa</taxon>
        <taxon>Cnidaria</taxon>
        <taxon>Anthozoa</taxon>
        <taxon>Hexacorallia</taxon>
        <taxon>Scleractinia</taxon>
        <taxon>Caryophylliina</taxon>
        <taxon>Caryophylliidae</taxon>
        <taxon>Desmophyllum</taxon>
    </lineage>
</organism>
<gene>
    <name evidence="2" type="primary">LRRC24_4</name>
    <name evidence="2" type="ORF">OS493_029941</name>
</gene>
<evidence type="ECO:0000313" key="3">
    <source>
        <dbReference type="Proteomes" id="UP001163046"/>
    </source>
</evidence>
<dbReference type="EMBL" id="MU825427">
    <property type="protein sequence ID" value="KAJ7389606.1"/>
    <property type="molecule type" value="Genomic_DNA"/>
</dbReference>
<evidence type="ECO:0000313" key="2">
    <source>
        <dbReference type="EMBL" id="KAJ7389606.1"/>
    </source>
</evidence>
<accession>A0A9X0D7Q2</accession>